<reference evidence="1 2" key="1">
    <citation type="submission" date="2018-06" db="EMBL/GenBank/DDBJ databases">
        <authorList>
            <consortium name="Pathogen Informatics"/>
            <person name="Doyle S."/>
        </authorList>
    </citation>
    <scope>NUCLEOTIDE SEQUENCE [LARGE SCALE GENOMIC DNA]</scope>
    <source>
        <strain evidence="1 2">NCTC11179</strain>
    </source>
</reference>
<evidence type="ECO:0000313" key="1">
    <source>
        <dbReference type="EMBL" id="STZ28407.1"/>
    </source>
</evidence>
<protein>
    <submittedName>
        <fullName evidence="1">Uncharacterized protein</fullName>
    </submittedName>
</protein>
<accession>A0A378RQG5</accession>
<dbReference type="AlphaFoldDB" id="A0A378RQG5"/>
<keyword evidence="2" id="KW-1185">Reference proteome</keyword>
<organism evidence="1 2">
    <name type="scientific">Myroides odoratus</name>
    <name type="common">Flavobacterium odoratum</name>
    <dbReference type="NCBI Taxonomy" id="256"/>
    <lineage>
        <taxon>Bacteria</taxon>
        <taxon>Pseudomonadati</taxon>
        <taxon>Bacteroidota</taxon>
        <taxon>Flavobacteriia</taxon>
        <taxon>Flavobacteriales</taxon>
        <taxon>Flavobacteriaceae</taxon>
        <taxon>Myroides</taxon>
    </lineage>
</organism>
<dbReference type="RefSeq" id="WP_060873886.1">
    <property type="nucleotide sequence ID" value="NZ_CP068107.1"/>
</dbReference>
<gene>
    <name evidence="1" type="ORF">NCTC11179_01951</name>
</gene>
<evidence type="ECO:0000313" key="2">
    <source>
        <dbReference type="Proteomes" id="UP000255024"/>
    </source>
</evidence>
<sequence>MPYPFEWDEHRRLYSFTTATNLTYELSFTKDENLNIGNADNPIDNIYHFVLAKREEDQNIKSNDKDISETIRAVVTAFFQNNINYTLVYTCDDEDNKGICRFVLFEKWYKTWVVPDYEKIDNIIELDDTRIFTSIILHKSNENYDVIIDRHKNIVQNYKRE</sequence>
<dbReference type="InterPro" id="IPR046167">
    <property type="entry name" value="DUF6169"/>
</dbReference>
<name>A0A378RQG5_MYROD</name>
<dbReference type="Proteomes" id="UP000255024">
    <property type="component" value="Unassembled WGS sequence"/>
</dbReference>
<proteinExistence type="predicted"/>
<dbReference type="EMBL" id="UGQL01000001">
    <property type="protein sequence ID" value="STZ28407.1"/>
    <property type="molecule type" value="Genomic_DNA"/>
</dbReference>
<dbReference type="OrthoDB" id="955741at2"/>
<dbReference type="Pfam" id="PF19666">
    <property type="entry name" value="DUF6169"/>
    <property type="match status" value="1"/>
</dbReference>